<dbReference type="GO" id="GO:0003677">
    <property type="term" value="F:DNA binding"/>
    <property type="evidence" value="ECO:0007669"/>
    <property type="project" value="InterPro"/>
</dbReference>
<dbReference type="GO" id="GO:0016787">
    <property type="term" value="F:hydrolase activity"/>
    <property type="evidence" value="ECO:0007669"/>
    <property type="project" value="UniProtKB-UniRule"/>
</dbReference>
<keyword evidence="4 5" id="KW-0067">ATP-binding</keyword>
<keyword evidence="3 5" id="KW-0347">Helicase</keyword>
<dbReference type="Pfam" id="PF01443">
    <property type="entry name" value="Viral_helicase1"/>
    <property type="match status" value="1"/>
</dbReference>
<dbReference type="RefSeq" id="WP_204043362.1">
    <property type="nucleotide sequence ID" value="NZ_BOOA01000044.1"/>
</dbReference>
<dbReference type="GO" id="GO:0000725">
    <property type="term" value="P:recombinational repair"/>
    <property type="evidence" value="ECO:0007669"/>
    <property type="project" value="TreeGrafter"/>
</dbReference>
<comment type="caution">
    <text evidence="7">The sequence shown here is derived from an EMBL/GenBank/DDBJ whole genome shotgun (WGS) entry which is preliminary data.</text>
</comment>
<dbReference type="InterPro" id="IPR000212">
    <property type="entry name" value="DNA_helicase_UvrD/REP"/>
</dbReference>
<evidence type="ECO:0000313" key="8">
    <source>
        <dbReference type="Proteomes" id="UP000640052"/>
    </source>
</evidence>
<dbReference type="InterPro" id="IPR027351">
    <property type="entry name" value="(+)RNA_virus_helicase_core_dom"/>
</dbReference>
<evidence type="ECO:0000256" key="4">
    <source>
        <dbReference type="ARBA" id="ARBA00022840"/>
    </source>
</evidence>
<keyword evidence="1 5" id="KW-0547">Nucleotide-binding</keyword>
<dbReference type="PANTHER" id="PTHR11070:SF45">
    <property type="entry name" value="DNA 3'-5' HELICASE"/>
    <property type="match status" value="1"/>
</dbReference>
<dbReference type="AlphaFoldDB" id="A0A919QCI1"/>
<dbReference type="Pfam" id="PF13245">
    <property type="entry name" value="AAA_19"/>
    <property type="match status" value="1"/>
</dbReference>
<dbReference type="PANTHER" id="PTHR11070">
    <property type="entry name" value="UVRD / RECB / PCRA DNA HELICASE FAMILY MEMBER"/>
    <property type="match status" value="1"/>
</dbReference>
<evidence type="ECO:0000256" key="2">
    <source>
        <dbReference type="ARBA" id="ARBA00022801"/>
    </source>
</evidence>
<dbReference type="EMBL" id="BOOA01000044">
    <property type="protein sequence ID" value="GIH26684.1"/>
    <property type="molecule type" value="Genomic_DNA"/>
</dbReference>
<evidence type="ECO:0000259" key="6">
    <source>
        <dbReference type="PROSITE" id="PS51198"/>
    </source>
</evidence>
<evidence type="ECO:0000256" key="3">
    <source>
        <dbReference type="ARBA" id="ARBA00022806"/>
    </source>
</evidence>
<reference evidence="7" key="1">
    <citation type="submission" date="2021-01" db="EMBL/GenBank/DDBJ databases">
        <title>Whole genome shotgun sequence of Acrocarpospora phusangensis NBRC 108782.</title>
        <authorList>
            <person name="Komaki H."/>
            <person name="Tamura T."/>
        </authorList>
    </citation>
    <scope>NUCLEOTIDE SEQUENCE</scope>
    <source>
        <strain evidence="7">NBRC 108782</strain>
    </source>
</reference>
<accession>A0A919QCI1</accession>
<dbReference type="GO" id="GO:0043138">
    <property type="term" value="F:3'-5' DNA helicase activity"/>
    <property type="evidence" value="ECO:0007669"/>
    <property type="project" value="TreeGrafter"/>
</dbReference>
<dbReference type="Proteomes" id="UP000640052">
    <property type="component" value="Unassembled WGS sequence"/>
</dbReference>
<keyword evidence="8" id="KW-1185">Reference proteome</keyword>
<dbReference type="PROSITE" id="PS51198">
    <property type="entry name" value="UVRD_HELICASE_ATP_BIND"/>
    <property type="match status" value="1"/>
</dbReference>
<dbReference type="Gene3D" id="3.40.50.300">
    <property type="entry name" value="P-loop containing nucleotide triphosphate hydrolases"/>
    <property type="match status" value="3"/>
</dbReference>
<feature type="binding site" evidence="5">
    <location>
        <begin position="210"/>
        <end position="217"/>
    </location>
    <ligand>
        <name>ATP</name>
        <dbReference type="ChEBI" id="CHEBI:30616"/>
    </ligand>
</feature>
<evidence type="ECO:0000256" key="5">
    <source>
        <dbReference type="PROSITE-ProRule" id="PRU00560"/>
    </source>
</evidence>
<protein>
    <submittedName>
        <fullName evidence="7">DNA helicase</fullName>
    </submittedName>
</protein>
<name>A0A919QCI1_9ACTN</name>
<gene>
    <name evidence="7" type="ORF">Aph01nite_49940</name>
</gene>
<dbReference type="InterPro" id="IPR027417">
    <property type="entry name" value="P-loop_NTPase"/>
</dbReference>
<dbReference type="SUPFAM" id="SSF52540">
    <property type="entry name" value="P-loop containing nucleoside triphosphate hydrolases"/>
    <property type="match status" value="1"/>
</dbReference>
<feature type="domain" description="UvrD-like helicase ATP-binding" evidence="6">
    <location>
        <begin position="189"/>
        <end position="596"/>
    </location>
</feature>
<keyword evidence="2 5" id="KW-0378">Hydrolase</keyword>
<proteinExistence type="predicted"/>
<sequence length="746" mass="81958">MSHSTAGELAREQQYVAKLYERLDVLRVRTRGQLDGVLAQGAAGGTHQNRSERDSFADMYATRLARLWAVENGLCFGRLDLAEGAAEPDETRLYIGRLGLSDDDQHRLLIDWRAPVAQPFYRATPAAPMGVTRRRHLHTKGRTVRTIDDDLLDLDGLSDADRATLNGEAALLAALGETRTGRMRDIVATIQGEQDKIIRSDLNGVLVVQGGPGTGKTVVALHRAAYLLYTYRDRLERRGVLILGPNPTFLRYIEQVLPSLGETDVLLSTVAELYPGVTARRPERPEAAAFKGAARMAEVVARAVQDRQRMPRQTVEIKLDKFTLRLDRQACDVARSRAVKSRRPHNAARGVFVRQLLNALTKQAARHLGRGMLNDEDFADLREDLRTEEPVRAALNRLWPYLTPQQLLIGLFTSPERLAYAGLTPAEAALLLREPPRAGESWWSEADVPLLDEAAELLGDIDENVLRAARRAEEEREQQLAYAREVLELTGMADIMDAERFAARQQAEETYLTTAERAAKDRTWAFGHVIVDEAQELSAMAWRTVMRRCPTRSMTVVGDIAQTGSTAGALSWANVLDPHAAGRWREARLTVNYRTPVELMSVAADVLTLVDPALKAPESVRESGEPPWARRLAGLSELEEVVAESQVPGGKLAVLVPEGLTVDLPGAAVGAGLAALEAPVSVLTVAEAKGLEFDAVVIVEPGRILEESPRGPSDLYVALTRATRRLGVVHTAGLPSVLTGLDQRTR</sequence>
<dbReference type="GO" id="GO:0005829">
    <property type="term" value="C:cytosol"/>
    <property type="evidence" value="ECO:0007669"/>
    <property type="project" value="TreeGrafter"/>
</dbReference>
<organism evidence="7 8">
    <name type="scientific">Acrocarpospora phusangensis</name>
    <dbReference type="NCBI Taxonomy" id="1070424"/>
    <lineage>
        <taxon>Bacteria</taxon>
        <taxon>Bacillati</taxon>
        <taxon>Actinomycetota</taxon>
        <taxon>Actinomycetes</taxon>
        <taxon>Streptosporangiales</taxon>
        <taxon>Streptosporangiaceae</taxon>
        <taxon>Acrocarpospora</taxon>
    </lineage>
</organism>
<dbReference type="InterPro" id="IPR014016">
    <property type="entry name" value="UvrD-like_ATP-bd"/>
</dbReference>
<dbReference type="GO" id="GO:0005524">
    <property type="term" value="F:ATP binding"/>
    <property type="evidence" value="ECO:0007669"/>
    <property type="project" value="UniProtKB-UniRule"/>
</dbReference>
<evidence type="ECO:0000256" key="1">
    <source>
        <dbReference type="ARBA" id="ARBA00022741"/>
    </source>
</evidence>
<evidence type="ECO:0000313" key="7">
    <source>
        <dbReference type="EMBL" id="GIH26684.1"/>
    </source>
</evidence>